<sequence>MQTRTRIAGIIIQNGEILMLKGKRYKELWTPGGKLEEGESDESCLKRELKEEIGVDLINSKFFGEYPGKSFYNPEIVYDQRVYIVTIEGGVKPDAEIEDFVWFSKKDFETKKYSMITINEEQIIPDLIKAKNW</sequence>
<dbReference type="Gene3D" id="3.90.79.10">
    <property type="entry name" value="Nucleoside Triphosphate Pyrophosphohydrolase"/>
    <property type="match status" value="1"/>
</dbReference>
<evidence type="ECO:0000259" key="3">
    <source>
        <dbReference type="PROSITE" id="PS51462"/>
    </source>
</evidence>
<feature type="domain" description="Nudix hydrolase" evidence="3">
    <location>
        <begin position="3"/>
        <end position="129"/>
    </location>
</feature>
<evidence type="ECO:0000313" key="4">
    <source>
        <dbReference type="EMBL" id="KKP72888.1"/>
    </source>
</evidence>
<comment type="cofactor">
    <cofactor evidence="1">
        <name>Mg(2+)</name>
        <dbReference type="ChEBI" id="CHEBI:18420"/>
    </cofactor>
</comment>
<reference evidence="4 5" key="1">
    <citation type="journal article" date="2015" name="Nature">
        <title>rRNA introns, odd ribosomes, and small enigmatic genomes across a large radiation of phyla.</title>
        <authorList>
            <person name="Brown C.T."/>
            <person name="Hug L.A."/>
            <person name="Thomas B.C."/>
            <person name="Sharon I."/>
            <person name="Castelle C.J."/>
            <person name="Singh A."/>
            <person name="Wilkins M.J."/>
            <person name="Williams K.H."/>
            <person name="Banfield J.F."/>
        </authorList>
    </citation>
    <scope>NUCLEOTIDE SEQUENCE [LARGE SCALE GENOMIC DNA]</scope>
</reference>
<evidence type="ECO:0000256" key="1">
    <source>
        <dbReference type="ARBA" id="ARBA00001946"/>
    </source>
</evidence>
<dbReference type="SUPFAM" id="SSF55811">
    <property type="entry name" value="Nudix"/>
    <property type="match status" value="1"/>
</dbReference>
<dbReference type="CDD" id="cd04690">
    <property type="entry name" value="NUDIX_Hydrolase"/>
    <property type="match status" value="1"/>
</dbReference>
<organism evidence="4 5">
    <name type="scientific">Candidatus Nomurabacteria bacterium GW2011_GWB1_35_20</name>
    <dbReference type="NCBI Taxonomy" id="1618740"/>
    <lineage>
        <taxon>Bacteria</taxon>
        <taxon>Candidatus Nomuraibacteriota</taxon>
    </lineage>
</organism>
<comment type="caution">
    <text evidence="4">The sequence shown here is derived from an EMBL/GenBank/DDBJ whole genome shotgun (WGS) entry which is preliminary data.</text>
</comment>
<dbReference type="Proteomes" id="UP000034923">
    <property type="component" value="Unassembled WGS sequence"/>
</dbReference>
<dbReference type="PANTHER" id="PTHR43046">
    <property type="entry name" value="GDP-MANNOSE MANNOSYL HYDROLASE"/>
    <property type="match status" value="1"/>
</dbReference>
<proteinExistence type="predicted"/>
<name>A0A0G0BUA1_9BACT</name>
<protein>
    <submittedName>
        <fullName evidence="4">Mutator MutT protein</fullName>
    </submittedName>
</protein>
<dbReference type="InterPro" id="IPR000086">
    <property type="entry name" value="NUDIX_hydrolase_dom"/>
</dbReference>
<evidence type="ECO:0000313" key="5">
    <source>
        <dbReference type="Proteomes" id="UP000034923"/>
    </source>
</evidence>
<dbReference type="PROSITE" id="PS51462">
    <property type="entry name" value="NUDIX"/>
    <property type="match status" value="1"/>
</dbReference>
<keyword evidence="2" id="KW-0378">Hydrolase</keyword>
<dbReference type="GO" id="GO:0016787">
    <property type="term" value="F:hydrolase activity"/>
    <property type="evidence" value="ECO:0007669"/>
    <property type="project" value="UniProtKB-KW"/>
</dbReference>
<dbReference type="PROSITE" id="PS00893">
    <property type="entry name" value="NUDIX_BOX"/>
    <property type="match status" value="1"/>
</dbReference>
<evidence type="ECO:0000256" key="2">
    <source>
        <dbReference type="ARBA" id="ARBA00022801"/>
    </source>
</evidence>
<dbReference type="AlphaFoldDB" id="A0A0G0BUA1"/>
<dbReference type="Pfam" id="PF00293">
    <property type="entry name" value="NUDIX"/>
    <property type="match status" value="1"/>
</dbReference>
<dbReference type="InterPro" id="IPR020084">
    <property type="entry name" value="NUDIX_hydrolase_CS"/>
</dbReference>
<gene>
    <name evidence="4" type="ORF">UR70_C0003G0003</name>
</gene>
<dbReference type="InterPro" id="IPR015797">
    <property type="entry name" value="NUDIX_hydrolase-like_dom_sf"/>
</dbReference>
<dbReference type="PANTHER" id="PTHR43046:SF2">
    <property type="entry name" value="8-OXO-DGTP DIPHOSPHATASE-RELATED"/>
    <property type="match status" value="1"/>
</dbReference>
<dbReference type="EMBL" id="LBQE01000003">
    <property type="protein sequence ID" value="KKP72888.1"/>
    <property type="molecule type" value="Genomic_DNA"/>
</dbReference>
<dbReference type="PATRIC" id="fig|1618740.3.peg.80"/>
<accession>A0A0G0BUA1</accession>